<name>A0A8J8GAQ0_9BACI</name>
<dbReference type="SUPFAM" id="SSF69304">
    <property type="entry name" value="Tricorn protease N-terminal domain"/>
    <property type="match status" value="1"/>
</dbReference>
<protein>
    <recommendedName>
        <fullName evidence="1">YqgU-like 6-bladed beta-propeller domain-containing protein</fullName>
    </recommendedName>
</protein>
<keyword evidence="3" id="KW-1185">Reference proteome</keyword>
<evidence type="ECO:0000313" key="2">
    <source>
        <dbReference type="EMBL" id="NSL50344.1"/>
    </source>
</evidence>
<dbReference type="Proteomes" id="UP000625804">
    <property type="component" value="Unassembled WGS sequence"/>
</dbReference>
<dbReference type="Pfam" id="PF21101">
    <property type="entry name" value="YqgU"/>
    <property type="match status" value="1"/>
</dbReference>
<evidence type="ECO:0000259" key="1">
    <source>
        <dbReference type="Pfam" id="PF21101"/>
    </source>
</evidence>
<accession>A0A8J8GAQ0</accession>
<feature type="domain" description="YqgU-like 6-bladed beta-propeller" evidence="1">
    <location>
        <begin position="68"/>
        <end position="332"/>
    </location>
</feature>
<proteinExistence type="predicted"/>
<reference evidence="2" key="1">
    <citation type="submission" date="2020-06" db="EMBL/GenBank/DDBJ databases">
        <title>A novel thermopfilic bacterium from Erzurum, Turkey.</title>
        <authorList>
            <person name="Adiguzel A."/>
            <person name="Ay H."/>
            <person name="Baltaci M.O."/>
        </authorList>
    </citation>
    <scope>NUCLEOTIDE SEQUENCE</scope>
    <source>
        <strain evidence="2">P2</strain>
    </source>
</reference>
<dbReference type="InterPro" id="IPR048421">
    <property type="entry name" value="YqgU_beta-prop"/>
</dbReference>
<dbReference type="AlphaFoldDB" id="A0A8J8GAQ0"/>
<evidence type="ECO:0000313" key="3">
    <source>
        <dbReference type="Proteomes" id="UP000625804"/>
    </source>
</evidence>
<dbReference type="EMBL" id="JABTTE010000001">
    <property type="protein sequence ID" value="NSL50344.1"/>
    <property type="molecule type" value="Genomic_DNA"/>
</dbReference>
<gene>
    <name evidence="2" type="ORF">HR057_01055</name>
</gene>
<organism evidence="2 3">
    <name type="scientific">Calidifontibacillus erzurumensis</name>
    <dbReference type="NCBI Taxonomy" id="2741433"/>
    <lineage>
        <taxon>Bacteria</taxon>
        <taxon>Bacillati</taxon>
        <taxon>Bacillota</taxon>
        <taxon>Bacilli</taxon>
        <taxon>Bacillales</taxon>
        <taxon>Bacillaceae</taxon>
        <taxon>Calidifontibacillus/Schinkia group</taxon>
        <taxon>Calidifontibacillus</taxon>
    </lineage>
</organism>
<sequence length="352" mass="41126">MVHDAPYLKRSGENKIAISEQFLTNNDFKPIVIPEGQKFYSVNEWYNQDTVIYSVGESGGSSLYLHKINTGERSLFFQSEEWIGKIEANIDNSLFAVQTIEKNGTSHLRILNKMGHEIFTRSSKIEELQFLWNPYAPNELIVTEFLPNFDFRLFKINVTEKEIYQIPLEHPFVQWISKDELVYLDWNQNEFTLEAPVFLYNLKTLENKKWLDSSIMLFSMKDIIASVTMIKSDYQQSRYTFYDAKTRTKRTEINIPVLNTFSEAWWVPSFDFDEKKQLFYFMKPNRAGDIAEYKDGFQLTALTMDGKEVELINVTGNVPIKLSPTGDWCLIGNQLEQVLNISDQQIYNLVLQ</sequence>
<comment type="caution">
    <text evidence="2">The sequence shown here is derived from an EMBL/GenBank/DDBJ whole genome shotgun (WGS) entry which is preliminary data.</text>
</comment>